<reference evidence="8 9" key="1">
    <citation type="journal article" date="2008" name="Proc. Natl. Acad. Sci. U.S.A.">
        <title>Niche adaptation and genome expansion in the chlorophyll d-producing cyanobacterium Acaryochloris marina.</title>
        <authorList>
            <person name="Swingley W.D."/>
            <person name="Chen M."/>
            <person name="Cheung P.C."/>
            <person name="Conrad A.L."/>
            <person name="Dejesa L.C."/>
            <person name="Hao J."/>
            <person name="Honchak B.M."/>
            <person name="Karbach L.E."/>
            <person name="Kurdoglu A."/>
            <person name="Lahiri S."/>
            <person name="Mastrian S.D."/>
            <person name="Miyashita H."/>
            <person name="Page L."/>
            <person name="Ramakrishna P."/>
            <person name="Satoh S."/>
            <person name="Sattley W.M."/>
            <person name="Shimada Y."/>
            <person name="Taylor H.L."/>
            <person name="Tomo T."/>
            <person name="Tsuchiya T."/>
            <person name="Wang Z.T."/>
            <person name="Raymond J."/>
            <person name="Mimuro M."/>
            <person name="Blankenship R.E."/>
            <person name="Touchman J.W."/>
        </authorList>
    </citation>
    <scope>NUCLEOTIDE SEQUENCE [LARGE SCALE GENOMIC DNA]</scope>
    <source>
        <strain evidence="9">MBIC 11017</strain>
    </source>
</reference>
<evidence type="ECO:0000256" key="5">
    <source>
        <dbReference type="ARBA" id="ARBA00023136"/>
    </source>
</evidence>
<dbReference type="InterPro" id="IPR037185">
    <property type="entry name" value="EmrE-like"/>
</dbReference>
<feature type="transmembrane region" description="Helical" evidence="6">
    <location>
        <begin position="149"/>
        <end position="168"/>
    </location>
</feature>
<dbReference type="STRING" id="329726.AM1_0013"/>
<dbReference type="PANTHER" id="PTHR32322">
    <property type="entry name" value="INNER MEMBRANE TRANSPORTER"/>
    <property type="match status" value="1"/>
</dbReference>
<dbReference type="KEGG" id="amr:AM1_0013"/>
<feature type="domain" description="EamA" evidence="7">
    <location>
        <begin position="200"/>
        <end position="335"/>
    </location>
</feature>
<feature type="transmembrane region" description="Helical" evidence="6">
    <location>
        <begin position="296"/>
        <end position="313"/>
    </location>
</feature>
<evidence type="ECO:0000259" key="7">
    <source>
        <dbReference type="Pfam" id="PF00892"/>
    </source>
</evidence>
<evidence type="ECO:0000256" key="1">
    <source>
        <dbReference type="ARBA" id="ARBA00004141"/>
    </source>
</evidence>
<feature type="domain" description="EamA" evidence="7">
    <location>
        <begin position="37"/>
        <end position="165"/>
    </location>
</feature>
<evidence type="ECO:0000313" key="9">
    <source>
        <dbReference type="Proteomes" id="UP000000268"/>
    </source>
</evidence>
<sequence>MCFETSLNKANFSFQSLLRVIMQFSLPHSQRIPNRLTLIAPFFLWGTAMVAMKGVLAHTTPLFMGGLRIAPAGLLVIGVALLLGKSQPKGWRAWLWILLFALVDVTLFQGFLALGLSHTSAGLGSVMIDSQPLVVALLALVLYGERIGLWGWLGLGIGVSGISCIGLPDEWILQLGSGEWLQQDWQQVFNWQYLNQLTQSGEFLMLLAALSMAVGTVMIRQVCRYADPISATGWHMVIGGLPLFIGSGLWESEQWVHLTQIDWLSIGYAAVFGSAVAYGLFFYFASKGNLTSLSSLTFLTPVFALIFGNLFLAEVLSPIQTLGVCLTLVSIYFVNQREQLPTLGHLWSSLELRMLGTKDSKTAEIPVRVDPKTTVK</sequence>
<feature type="transmembrane region" description="Helical" evidence="6">
    <location>
        <begin position="122"/>
        <end position="142"/>
    </location>
</feature>
<dbReference type="SUPFAM" id="SSF103481">
    <property type="entry name" value="Multidrug resistance efflux transporter EmrE"/>
    <property type="match status" value="2"/>
</dbReference>
<evidence type="ECO:0000313" key="8">
    <source>
        <dbReference type="EMBL" id="ABW25102.1"/>
    </source>
</evidence>
<evidence type="ECO:0000256" key="6">
    <source>
        <dbReference type="SAM" id="Phobius"/>
    </source>
</evidence>
<comment type="similarity">
    <text evidence="2">Belongs to the EamA transporter family.</text>
</comment>
<dbReference type="Proteomes" id="UP000000268">
    <property type="component" value="Chromosome"/>
</dbReference>
<keyword evidence="3 6" id="KW-0812">Transmembrane</keyword>
<keyword evidence="9" id="KW-1185">Reference proteome</keyword>
<organism evidence="8 9">
    <name type="scientific">Acaryochloris marina (strain MBIC 11017)</name>
    <dbReference type="NCBI Taxonomy" id="329726"/>
    <lineage>
        <taxon>Bacteria</taxon>
        <taxon>Bacillati</taxon>
        <taxon>Cyanobacteriota</taxon>
        <taxon>Cyanophyceae</taxon>
        <taxon>Acaryochloridales</taxon>
        <taxon>Acaryochloridaceae</taxon>
        <taxon>Acaryochloris</taxon>
    </lineage>
</organism>
<dbReference type="eggNOG" id="COG0697">
    <property type="taxonomic scope" value="Bacteria"/>
</dbReference>
<feature type="transmembrane region" description="Helical" evidence="6">
    <location>
        <begin position="62"/>
        <end position="83"/>
    </location>
</feature>
<accession>B0C4Z0</accession>
<evidence type="ECO:0000256" key="2">
    <source>
        <dbReference type="ARBA" id="ARBA00007362"/>
    </source>
</evidence>
<dbReference type="PANTHER" id="PTHR32322:SF2">
    <property type="entry name" value="EAMA DOMAIN-CONTAINING PROTEIN"/>
    <property type="match status" value="1"/>
</dbReference>
<dbReference type="AlphaFoldDB" id="B0C4Z0"/>
<keyword evidence="5 6" id="KW-0472">Membrane</keyword>
<proteinExistence type="inferred from homology"/>
<dbReference type="InterPro" id="IPR000620">
    <property type="entry name" value="EamA_dom"/>
</dbReference>
<gene>
    <name evidence="8" type="ordered locus">AM1_0013</name>
</gene>
<dbReference type="HOGENOM" id="CLU_033863_7_1_3"/>
<protein>
    <submittedName>
        <fullName evidence="8">DUF6 domain transmembrane protein</fullName>
    </submittedName>
</protein>
<dbReference type="Pfam" id="PF00892">
    <property type="entry name" value="EamA"/>
    <property type="match status" value="2"/>
</dbReference>
<dbReference type="InterPro" id="IPR050638">
    <property type="entry name" value="AA-Vitamin_Transporters"/>
</dbReference>
<evidence type="ECO:0000256" key="3">
    <source>
        <dbReference type="ARBA" id="ARBA00022692"/>
    </source>
</evidence>
<feature type="transmembrane region" description="Helical" evidence="6">
    <location>
        <begin position="263"/>
        <end position="284"/>
    </location>
</feature>
<feature type="transmembrane region" description="Helical" evidence="6">
    <location>
        <begin position="231"/>
        <end position="251"/>
    </location>
</feature>
<evidence type="ECO:0000256" key="4">
    <source>
        <dbReference type="ARBA" id="ARBA00022989"/>
    </source>
</evidence>
<feature type="transmembrane region" description="Helical" evidence="6">
    <location>
        <begin position="319"/>
        <end position="335"/>
    </location>
</feature>
<name>B0C4Z0_ACAM1</name>
<comment type="subcellular location">
    <subcellularLocation>
        <location evidence="1">Membrane</location>
        <topology evidence="1">Multi-pass membrane protein</topology>
    </subcellularLocation>
</comment>
<feature type="transmembrane region" description="Helical" evidence="6">
    <location>
        <begin position="95"/>
        <end position="116"/>
    </location>
</feature>
<dbReference type="GO" id="GO:0016020">
    <property type="term" value="C:membrane"/>
    <property type="evidence" value="ECO:0007669"/>
    <property type="project" value="UniProtKB-SubCell"/>
</dbReference>
<dbReference type="EMBL" id="CP000828">
    <property type="protein sequence ID" value="ABW25102.1"/>
    <property type="molecule type" value="Genomic_DNA"/>
</dbReference>
<keyword evidence="4 6" id="KW-1133">Transmembrane helix</keyword>
<feature type="transmembrane region" description="Helical" evidence="6">
    <location>
        <begin position="36"/>
        <end position="56"/>
    </location>
</feature>
<feature type="transmembrane region" description="Helical" evidence="6">
    <location>
        <begin position="203"/>
        <end position="219"/>
    </location>
</feature>